<dbReference type="InterPro" id="IPR007312">
    <property type="entry name" value="Phosphoesterase"/>
</dbReference>
<evidence type="ECO:0000259" key="4">
    <source>
        <dbReference type="Pfam" id="PF05506"/>
    </source>
</evidence>
<dbReference type="GO" id="GO:0034480">
    <property type="term" value="F:phosphatidylcholine phospholipase C activity"/>
    <property type="evidence" value="ECO:0007669"/>
    <property type="project" value="UniProtKB-EC"/>
</dbReference>
<keyword evidence="3" id="KW-0378">Hydrolase</keyword>
<dbReference type="PANTHER" id="PTHR31956">
    <property type="entry name" value="NON-SPECIFIC PHOSPHOLIPASE C4-RELATED"/>
    <property type="match status" value="1"/>
</dbReference>
<dbReference type="PROSITE" id="PS51318">
    <property type="entry name" value="TAT"/>
    <property type="match status" value="1"/>
</dbReference>
<proteinExistence type="inferred from homology"/>
<dbReference type="NCBIfam" id="TIGR01409">
    <property type="entry name" value="TAT_signal_seq"/>
    <property type="match status" value="1"/>
</dbReference>
<dbReference type="EMBL" id="FMAR01000003">
    <property type="protein sequence ID" value="SCC04244.1"/>
    <property type="molecule type" value="Genomic_DNA"/>
</dbReference>
<evidence type="ECO:0000256" key="2">
    <source>
        <dbReference type="ARBA" id="ARBA00012018"/>
    </source>
</evidence>
<evidence type="ECO:0000313" key="6">
    <source>
        <dbReference type="Proteomes" id="UP000242818"/>
    </source>
</evidence>
<evidence type="ECO:0000256" key="1">
    <source>
        <dbReference type="ARBA" id="ARBA00009717"/>
    </source>
</evidence>
<dbReference type="InterPro" id="IPR017767">
    <property type="entry name" value="PC-PLC"/>
</dbReference>
<keyword evidence="6" id="KW-1185">Reference proteome</keyword>
<dbReference type="Pfam" id="PF04185">
    <property type="entry name" value="Phosphoesterase"/>
    <property type="match status" value="2"/>
</dbReference>
<dbReference type="InterPro" id="IPR019546">
    <property type="entry name" value="TAT_signal_bac_arc"/>
</dbReference>
<protein>
    <recommendedName>
        <fullName evidence="2">phospholipase C</fullName>
        <ecNumber evidence="2">3.1.4.3</ecNumber>
    </recommendedName>
</protein>
<dbReference type="GO" id="GO:0016042">
    <property type="term" value="P:lipid catabolic process"/>
    <property type="evidence" value="ECO:0007669"/>
    <property type="project" value="InterPro"/>
</dbReference>
<accession>A0A1C4BBT6</accession>
<organism evidence="5 6">
    <name type="scientific">Chitinophaga costaii</name>
    <dbReference type="NCBI Taxonomy" id="1335309"/>
    <lineage>
        <taxon>Bacteria</taxon>
        <taxon>Pseudomonadati</taxon>
        <taxon>Bacteroidota</taxon>
        <taxon>Chitinophagia</taxon>
        <taxon>Chitinophagales</taxon>
        <taxon>Chitinophagaceae</taxon>
        <taxon>Chitinophaga</taxon>
    </lineage>
</organism>
<name>A0A1C4BBT6_9BACT</name>
<comment type="similarity">
    <text evidence="1">Belongs to the bacterial phospholipase C family.</text>
</comment>
<dbReference type="OrthoDB" id="980947at2"/>
<dbReference type="NCBIfam" id="TIGR03396">
    <property type="entry name" value="PC_PLC"/>
    <property type="match status" value="1"/>
</dbReference>
<dbReference type="InterPro" id="IPR008475">
    <property type="entry name" value="PLipase_C_C"/>
</dbReference>
<dbReference type="InterPro" id="IPR017850">
    <property type="entry name" value="Alkaline_phosphatase_core_sf"/>
</dbReference>
<gene>
    <name evidence="5" type="ORF">GA0116948_10324</name>
</gene>
<dbReference type="Gene3D" id="3.40.720.10">
    <property type="entry name" value="Alkaline Phosphatase, subunit A"/>
    <property type="match status" value="2"/>
</dbReference>
<dbReference type="InterPro" id="IPR006311">
    <property type="entry name" value="TAT_signal"/>
</dbReference>
<dbReference type="Proteomes" id="UP000242818">
    <property type="component" value="Unassembled WGS sequence"/>
</dbReference>
<dbReference type="AlphaFoldDB" id="A0A1C4BBT6"/>
<dbReference type="Pfam" id="PF05506">
    <property type="entry name" value="PLipase_C_C"/>
    <property type="match status" value="2"/>
</dbReference>
<dbReference type="PANTHER" id="PTHR31956:SF1">
    <property type="entry name" value="NON-SPECIFIC PHOSPHOLIPASE C1"/>
    <property type="match status" value="1"/>
</dbReference>
<feature type="domain" description="Bacterial phospholipase C C-terminal" evidence="4">
    <location>
        <begin position="735"/>
        <end position="805"/>
    </location>
</feature>
<dbReference type="RefSeq" id="WP_089709644.1">
    <property type="nucleotide sequence ID" value="NZ_FMAR01000003.1"/>
</dbReference>
<evidence type="ECO:0000313" key="5">
    <source>
        <dbReference type="EMBL" id="SCC04244.1"/>
    </source>
</evidence>
<dbReference type="EC" id="3.1.4.3" evidence="2"/>
<dbReference type="STRING" id="1335309.GA0116948_10324"/>
<reference evidence="5 6" key="1">
    <citation type="submission" date="2016-08" db="EMBL/GenBank/DDBJ databases">
        <authorList>
            <person name="Seilhamer J.J."/>
        </authorList>
    </citation>
    <scope>NUCLEOTIDE SEQUENCE [LARGE SCALE GENOMIC DNA]</scope>
    <source>
        <strain evidence="5 6">A37T2</strain>
    </source>
</reference>
<feature type="domain" description="Bacterial phospholipase C C-terminal" evidence="4">
    <location>
        <begin position="620"/>
        <end position="711"/>
    </location>
</feature>
<sequence>MDTRRDFLKKAALLSGSVGLAGMLPPAIQKALAIDPAPGSTFMDAEHVVLLMQENRSFDHAYGTLRGVRGFNDPRAIRLPNGNPVWLQTDKAGHTYAPFRLNIKDTKATWMHSLPHTWTNQVDARNNGRYDRWLEVKQSGDTAYQNMPLTLGYHTREDLPFYYSLADAFTVCDQHFCSSLTGTTPNRLFFWTGTIRPEPNPEAEAKVWNEDADDNTLVSWPTFPEELEAHHISWKVYQNEINAGVGLGDEAEPWLANFGDNPLEYFTQYHVRLSASHIAFLQRQVTSLQSRLQQATNDPAKATALQKELEQVQAAQKLYTTQAYNALTNTEKNLHEKAFSTNKNDPDFHKVTTLQYDDNGTSRALKVPKGDVLHQFRTDVKNGALPLVSWIVAPENFSDHPSAPWYGAWYVSEVLDILTQNPEVWKKTIFILTYDENDGYFDHVPPFVAPRPGAPATGHTSQGINTSLEYVLRGQQSGKGDDIRESPIGLGYRVPMVVASPWSRGGWVNSQVFDHTSSLQFLEKFLVHKTGQPVKENNISEWRRTVSGDLTSVFRPYHGEKIITPPPLEREAFLESIHKAQFKNIPDDFTALNAAQIASIQQSPAFHTILPKQEKGTRTACALPYALYADGNFNAAKNAFEIILQTGTSSVGAPFNVYAWNVKDQAPQIRNYAVKPGDQLTDQWQSELFEQGNYFLQVHGPNGFYRAFAGNAQNPALTVTNAYEDHIKKPLALTSSFVLQCRNNSSTPLQITVTDKSYHGGKRSTQLAAGAHSLLSWDLSSTHGWYDLELSVAGHPHYTQRYAGHLENGKASISDPLMGGLY</sequence>
<evidence type="ECO:0000256" key="3">
    <source>
        <dbReference type="ARBA" id="ARBA00022801"/>
    </source>
</evidence>